<evidence type="ECO:0000256" key="8">
    <source>
        <dbReference type="RuleBase" id="RU000304"/>
    </source>
</evidence>
<keyword evidence="8" id="KW-0418">Kinase</keyword>
<evidence type="ECO:0000256" key="5">
    <source>
        <dbReference type="ARBA" id="ARBA00023006"/>
    </source>
</evidence>
<evidence type="ECO:0000256" key="4">
    <source>
        <dbReference type="ARBA" id="ARBA00022840"/>
    </source>
</evidence>
<comment type="subcellular location">
    <subcellularLocation>
        <location evidence="1">Preautophagosomal structure membrane</location>
        <topology evidence="1">Peripheral membrane protein</topology>
    </subcellularLocation>
</comment>
<dbReference type="CDD" id="cd00180">
    <property type="entry name" value="PKc"/>
    <property type="match status" value="1"/>
</dbReference>
<reference evidence="10 11" key="1">
    <citation type="submission" date="2018-01" db="EMBL/GenBank/DDBJ databases">
        <title>Harnessing the power of phylogenomics to disentangle the directionality and signatures of interkingdom host jumping in the parasitic fungal genus Tolypocladium.</title>
        <authorList>
            <person name="Quandt C.A."/>
            <person name="Patterson W."/>
            <person name="Spatafora J.W."/>
        </authorList>
    </citation>
    <scope>NUCLEOTIDE SEQUENCE [LARGE SCALE GENOMIC DNA]</scope>
    <source>
        <strain evidence="10 11">NRBC 100945</strain>
    </source>
</reference>
<organism evidence="10 11">
    <name type="scientific">Tolypocladium paradoxum</name>
    <dbReference type="NCBI Taxonomy" id="94208"/>
    <lineage>
        <taxon>Eukaryota</taxon>
        <taxon>Fungi</taxon>
        <taxon>Dikarya</taxon>
        <taxon>Ascomycota</taxon>
        <taxon>Pezizomycotina</taxon>
        <taxon>Sordariomycetes</taxon>
        <taxon>Hypocreomycetidae</taxon>
        <taxon>Hypocreales</taxon>
        <taxon>Ophiocordycipitaceae</taxon>
        <taxon>Tolypocladium</taxon>
    </lineage>
</organism>
<dbReference type="GO" id="GO:0005524">
    <property type="term" value="F:ATP binding"/>
    <property type="evidence" value="ECO:0007669"/>
    <property type="project" value="UniProtKB-UniRule"/>
</dbReference>
<keyword evidence="8" id="KW-0723">Serine/threonine-protein kinase</keyword>
<dbReference type="PROSITE" id="PS50011">
    <property type="entry name" value="PROTEIN_KINASE_DOM"/>
    <property type="match status" value="1"/>
</dbReference>
<dbReference type="Pfam" id="PF00069">
    <property type="entry name" value="Pkinase"/>
    <property type="match status" value="1"/>
</dbReference>
<comment type="caution">
    <text evidence="10">The sequence shown here is derived from an EMBL/GenBank/DDBJ whole genome shotgun (WGS) entry which is preliminary data.</text>
</comment>
<dbReference type="OrthoDB" id="10252171at2759"/>
<dbReference type="GO" id="GO:0006914">
    <property type="term" value="P:autophagy"/>
    <property type="evidence" value="ECO:0007669"/>
    <property type="project" value="UniProtKB-KW"/>
</dbReference>
<dbReference type="PROSITE" id="PS00108">
    <property type="entry name" value="PROTEIN_KINASE_ST"/>
    <property type="match status" value="1"/>
</dbReference>
<feature type="binding site" evidence="7">
    <location>
        <position position="69"/>
    </location>
    <ligand>
        <name>ATP</name>
        <dbReference type="ChEBI" id="CHEBI:30616"/>
    </ligand>
</feature>
<dbReference type="EMBL" id="PKSG01000514">
    <property type="protein sequence ID" value="POR34592.1"/>
    <property type="molecule type" value="Genomic_DNA"/>
</dbReference>
<dbReference type="Gene3D" id="1.10.510.10">
    <property type="entry name" value="Transferase(Phosphotransferase) domain 1"/>
    <property type="match status" value="1"/>
</dbReference>
<evidence type="ECO:0000256" key="7">
    <source>
        <dbReference type="PROSITE-ProRule" id="PRU10141"/>
    </source>
</evidence>
<protein>
    <recommendedName>
        <fullName evidence="6">Autophagy-related protein 1</fullName>
    </recommendedName>
</protein>
<keyword evidence="3 7" id="KW-0547">Nucleotide-binding</keyword>
<dbReference type="GO" id="GO:0034045">
    <property type="term" value="C:phagophore assembly site membrane"/>
    <property type="evidence" value="ECO:0007669"/>
    <property type="project" value="UniProtKB-SubCell"/>
</dbReference>
<keyword evidence="11" id="KW-1185">Reference proteome</keyword>
<dbReference type="InterPro" id="IPR000719">
    <property type="entry name" value="Prot_kinase_dom"/>
</dbReference>
<dbReference type="PANTHER" id="PTHR24348">
    <property type="entry name" value="SERINE/THREONINE-PROTEIN KINASE UNC-51-RELATED"/>
    <property type="match status" value="1"/>
</dbReference>
<name>A0A2S4KWN2_9HYPO</name>
<dbReference type="STRING" id="94208.A0A2S4KWN2"/>
<keyword evidence="2" id="KW-0813">Transport</keyword>
<evidence type="ECO:0000313" key="10">
    <source>
        <dbReference type="EMBL" id="POR34592.1"/>
    </source>
</evidence>
<evidence type="ECO:0000256" key="6">
    <source>
        <dbReference type="ARBA" id="ARBA00030237"/>
    </source>
</evidence>
<evidence type="ECO:0000256" key="1">
    <source>
        <dbReference type="ARBA" id="ARBA00004623"/>
    </source>
</evidence>
<keyword evidence="8" id="KW-0808">Transferase</keyword>
<evidence type="ECO:0000313" key="11">
    <source>
        <dbReference type="Proteomes" id="UP000237481"/>
    </source>
</evidence>
<dbReference type="InterPro" id="IPR045269">
    <property type="entry name" value="Atg1-like"/>
</dbReference>
<dbReference type="SUPFAM" id="SSF56112">
    <property type="entry name" value="Protein kinase-like (PK-like)"/>
    <property type="match status" value="1"/>
</dbReference>
<keyword evidence="5" id="KW-0072">Autophagy</keyword>
<dbReference type="GO" id="GO:0010506">
    <property type="term" value="P:regulation of autophagy"/>
    <property type="evidence" value="ECO:0007669"/>
    <property type="project" value="InterPro"/>
</dbReference>
<dbReference type="Proteomes" id="UP000237481">
    <property type="component" value="Unassembled WGS sequence"/>
</dbReference>
<keyword evidence="4 7" id="KW-0067">ATP-binding</keyword>
<evidence type="ECO:0000256" key="3">
    <source>
        <dbReference type="ARBA" id="ARBA00022741"/>
    </source>
</evidence>
<accession>A0A2S4KWN2</accession>
<dbReference type="GO" id="GO:0004674">
    <property type="term" value="F:protein serine/threonine kinase activity"/>
    <property type="evidence" value="ECO:0007669"/>
    <property type="project" value="UniProtKB-KW"/>
</dbReference>
<evidence type="ECO:0000259" key="9">
    <source>
        <dbReference type="PROSITE" id="PS50011"/>
    </source>
</evidence>
<gene>
    <name evidence="10" type="ORF">TPAR_05217</name>
</gene>
<dbReference type="AlphaFoldDB" id="A0A2S4KWN2"/>
<comment type="similarity">
    <text evidence="8">Belongs to the protein kinase superfamily.</text>
</comment>
<dbReference type="InterPro" id="IPR017441">
    <property type="entry name" value="Protein_kinase_ATP_BS"/>
</dbReference>
<dbReference type="PROSITE" id="PS00107">
    <property type="entry name" value="PROTEIN_KINASE_ATP"/>
    <property type="match status" value="1"/>
</dbReference>
<feature type="domain" description="Protein kinase" evidence="9">
    <location>
        <begin position="40"/>
        <end position="292"/>
    </location>
</feature>
<proteinExistence type="inferred from homology"/>
<dbReference type="InterPro" id="IPR008271">
    <property type="entry name" value="Ser/Thr_kinase_AS"/>
</dbReference>
<sequence length="320" mass="35729">MARRDSKPALPGAADELTSWTTADSERSAVQNRGFATDGYVRGSQLGSGGWSIVYKTLRVADGRVFAGKSSQAVREMRSEAAILRSLRHDHILKFVDWHEEPGVPNATLLVTELCGHGSLQARIDGASPNMDRREILHVVKQMGEALEYLHHQRLFHTDVKPRNILIRGLGPVDVVLADCADVKRVGTECPLRGTPQYYSPEMLQHGRHYDTGDDVWALGITLLGMAAQWPPLGRTKQELRKYPHRCNNHVQKLVALNPRHGLVRLLAGMVTWELDERASQRECANLAAELLGGERHGQGSPEYDLGIRVPEDFRPISFW</sequence>
<evidence type="ECO:0000256" key="2">
    <source>
        <dbReference type="ARBA" id="ARBA00022448"/>
    </source>
</evidence>
<dbReference type="SMART" id="SM00220">
    <property type="entry name" value="S_TKc"/>
    <property type="match status" value="1"/>
</dbReference>
<dbReference type="InterPro" id="IPR011009">
    <property type="entry name" value="Kinase-like_dom_sf"/>
</dbReference>